<dbReference type="PROSITE" id="PS01215">
    <property type="entry name" value="MRP"/>
    <property type="match status" value="1"/>
</dbReference>
<dbReference type="PANTHER" id="PTHR42961">
    <property type="entry name" value="IRON-SULFUR PROTEIN NUBPL"/>
    <property type="match status" value="1"/>
</dbReference>
<keyword evidence="7 9" id="KW-0411">Iron-sulfur</keyword>
<dbReference type="InterPro" id="IPR027417">
    <property type="entry name" value="P-loop_NTPase"/>
</dbReference>
<organism evidence="11 12">
    <name type="scientific">Ferrimonas lipolytica</name>
    <dbReference type="NCBI Taxonomy" id="2724191"/>
    <lineage>
        <taxon>Bacteria</taxon>
        <taxon>Pseudomonadati</taxon>
        <taxon>Pseudomonadota</taxon>
        <taxon>Gammaproteobacteria</taxon>
        <taxon>Alteromonadales</taxon>
        <taxon>Ferrimonadaceae</taxon>
        <taxon>Ferrimonas</taxon>
    </lineage>
</organism>
<keyword evidence="12" id="KW-1185">Reference proteome</keyword>
<evidence type="ECO:0000256" key="2">
    <source>
        <dbReference type="ARBA" id="ARBA00008205"/>
    </source>
</evidence>
<keyword evidence="5 9" id="KW-0067">ATP-binding</keyword>
<comment type="subunit">
    <text evidence="9">Homodimer.</text>
</comment>
<evidence type="ECO:0000313" key="12">
    <source>
        <dbReference type="Proteomes" id="UP000501602"/>
    </source>
</evidence>
<dbReference type="Proteomes" id="UP000501602">
    <property type="component" value="Chromosome"/>
</dbReference>
<keyword evidence="6 9" id="KW-0408">Iron</keyword>
<dbReference type="PANTHER" id="PTHR42961:SF2">
    <property type="entry name" value="IRON-SULFUR PROTEIN NUBPL"/>
    <property type="match status" value="1"/>
</dbReference>
<comment type="similarity">
    <text evidence="1">In the N-terminal section; belongs to the MIP18 family.</text>
</comment>
<dbReference type="AlphaFoldDB" id="A0A6H1UD74"/>
<dbReference type="HAMAP" id="MF_02040">
    <property type="entry name" value="Mrp_NBP35"/>
    <property type="match status" value="1"/>
</dbReference>
<dbReference type="EMBL" id="CP051180">
    <property type="protein sequence ID" value="QIZ76540.1"/>
    <property type="molecule type" value="Genomic_DNA"/>
</dbReference>
<dbReference type="CDD" id="cd02037">
    <property type="entry name" value="Mrp_NBP35"/>
    <property type="match status" value="1"/>
</dbReference>
<dbReference type="GO" id="GO:0016226">
    <property type="term" value="P:iron-sulfur cluster assembly"/>
    <property type="evidence" value="ECO:0007669"/>
    <property type="project" value="InterPro"/>
</dbReference>
<dbReference type="InterPro" id="IPR000808">
    <property type="entry name" value="Mrp-like_CS"/>
</dbReference>
<dbReference type="GO" id="GO:0005524">
    <property type="term" value="F:ATP binding"/>
    <property type="evidence" value="ECO:0007669"/>
    <property type="project" value="UniProtKB-UniRule"/>
</dbReference>
<dbReference type="InterPro" id="IPR019591">
    <property type="entry name" value="Mrp/NBP35_ATP-bd"/>
</dbReference>
<dbReference type="FunFam" id="3.40.50.300:FF:000418">
    <property type="entry name" value="Iron-sulfur cluster carrier protein"/>
    <property type="match status" value="1"/>
</dbReference>
<comment type="similarity">
    <text evidence="2">In the C-terminal section; belongs to the Mrp/NBP35 ATP-binding proteins family.</text>
</comment>
<dbReference type="Pfam" id="PF01883">
    <property type="entry name" value="FeS_assembly_P"/>
    <property type="match status" value="1"/>
</dbReference>
<gene>
    <name evidence="11" type="primary">apbC</name>
    <name evidence="11" type="ORF">HER31_06490</name>
</gene>
<dbReference type="GO" id="GO:0005829">
    <property type="term" value="C:cytosol"/>
    <property type="evidence" value="ECO:0007669"/>
    <property type="project" value="TreeGrafter"/>
</dbReference>
<name>A0A6H1UD74_9GAMM</name>
<dbReference type="GO" id="GO:0016887">
    <property type="term" value="F:ATP hydrolysis activity"/>
    <property type="evidence" value="ECO:0007669"/>
    <property type="project" value="UniProtKB-UniRule"/>
</dbReference>
<evidence type="ECO:0000256" key="8">
    <source>
        <dbReference type="ARBA" id="ARBA00024036"/>
    </source>
</evidence>
<dbReference type="Gene3D" id="3.40.50.300">
    <property type="entry name" value="P-loop containing nucleotide triphosphate hydrolases"/>
    <property type="match status" value="1"/>
</dbReference>
<evidence type="ECO:0000313" key="11">
    <source>
        <dbReference type="EMBL" id="QIZ76540.1"/>
    </source>
</evidence>
<dbReference type="InterPro" id="IPR033756">
    <property type="entry name" value="YlxH/NBP35"/>
</dbReference>
<protein>
    <recommendedName>
        <fullName evidence="9">Iron-sulfur cluster carrier protein</fullName>
    </recommendedName>
</protein>
<evidence type="ECO:0000256" key="4">
    <source>
        <dbReference type="ARBA" id="ARBA00022741"/>
    </source>
</evidence>
<keyword evidence="3 9" id="KW-0479">Metal-binding</keyword>
<dbReference type="GO" id="GO:0046872">
    <property type="term" value="F:metal ion binding"/>
    <property type="evidence" value="ECO:0007669"/>
    <property type="project" value="UniProtKB-KW"/>
</dbReference>
<sequence length="390" mass="41667">MRALSPPFGTLSLIAKQRTWLVTAFVINNSLPEPLSTVVLEQLKTFNEPLLNKNLIDAEILRGLAIDGRCLQVGLVMPYPGQSQYRDLVMALTNHLAVIEGIDEVECEIGLNVAAVNSGNAKAHPKIRNVIAVGSGKGGVGKSTTAVNFALALAAEGARVGMLDADIYGPSIPTMLGCIDFKPTSQDGKTMEPAYVHNMAVMSMGFLATDDNASAWRGPMAAGAMEQLMNETNWPELDYLVIDMPPGTGDIQLTLSQKFPVSGAVIVTTPQEIATLDARKGITMFNKVNVPVLGIVENMSYHTCENCGSKEHPFGQGGGLATANRYNVPLLGELPLNVTVREHLDNGTPTVVAEPESAISNEYQTIARNVAASLILLSQPDDLSIEITNE</sequence>
<comment type="function">
    <text evidence="9">Binds and transfers iron-sulfur (Fe-S) clusters to target apoproteins. Can hydrolyze ATP.</text>
</comment>
<dbReference type="GO" id="GO:0051539">
    <property type="term" value="F:4 iron, 4 sulfur cluster binding"/>
    <property type="evidence" value="ECO:0007669"/>
    <property type="project" value="TreeGrafter"/>
</dbReference>
<evidence type="ECO:0000256" key="9">
    <source>
        <dbReference type="HAMAP-Rule" id="MF_02040"/>
    </source>
</evidence>
<reference evidence="11 12" key="1">
    <citation type="submission" date="2020-04" db="EMBL/GenBank/DDBJ databases">
        <title>Ferrimonas sp. S7 isolated from sea water.</title>
        <authorList>
            <person name="Bae S.S."/>
            <person name="Baek K."/>
        </authorList>
    </citation>
    <scope>NUCLEOTIDE SEQUENCE [LARGE SCALE GENOMIC DNA]</scope>
    <source>
        <strain evidence="11 12">S7</strain>
    </source>
</reference>
<proteinExistence type="inferred from homology"/>
<dbReference type="NCBIfam" id="NF008669">
    <property type="entry name" value="PRK11670.1"/>
    <property type="match status" value="1"/>
</dbReference>
<comment type="similarity">
    <text evidence="8 9">Belongs to the Mrp/NBP35 ATP-binding proteins family.</text>
</comment>
<evidence type="ECO:0000256" key="1">
    <source>
        <dbReference type="ARBA" id="ARBA00007352"/>
    </source>
</evidence>
<dbReference type="InterPro" id="IPR044304">
    <property type="entry name" value="NUBPL-like"/>
</dbReference>
<dbReference type="InterPro" id="IPR034904">
    <property type="entry name" value="FSCA_dom_sf"/>
</dbReference>
<dbReference type="KEGG" id="fes:HER31_06490"/>
<accession>A0A6H1UD74</accession>
<dbReference type="SUPFAM" id="SSF117916">
    <property type="entry name" value="Fe-S cluster assembly (FSCA) domain-like"/>
    <property type="match status" value="1"/>
</dbReference>
<dbReference type="InterPro" id="IPR002744">
    <property type="entry name" value="MIP18-like"/>
</dbReference>
<keyword evidence="4 9" id="KW-0547">Nucleotide-binding</keyword>
<feature type="binding site" evidence="9">
    <location>
        <begin position="136"/>
        <end position="143"/>
    </location>
    <ligand>
        <name>ATP</name>
        <dbReference type="ChEBI" id="CHEBI:30616"/>
    </ligand>
</feature>
<evidence type="ECO:0000256" key="3">
    <source>
        <dbReference type="ARBA" id="ARBA00022723"/>
    </source>
</evidence>
<keyword evidence="9" id="KW-0378">Hydrolase</keyword>
<dbReference type="Pfam" id="PF10609">
    <property type="entry name" value="ParA"/>
    <property type="match status" value="1"/>
</dbReference>
<dbReference type="GO" id="GO:0140663">
    <property type="term" value="F:ATP-dependent FeS chaperone activity"/>
    <property type="evidence" value="ECO:0007669"/>
    <property type="project" value="InterPro"/>
</dbReference>
<evidence type="ECO:0000259" key="10">
    <source>
        <dbReference type="Pfam" id="PF01883"/>
    </source>
</evidence>
<dbReference type="SUPFAM" id="SSF52540">
    <property type="entry name" value="P-loop containing nucleoside triphosphate hydrolases"/>
    <property type="match status" value="1"/>
</dbReference>
<feature type="domain" description="MIP18 family-like" evidence="10">
    <location>
        <begin position="38"/>
        <end position="106"/>
    </location>
</feature>
<evidence type="ECO:0000256" key="7">
    <source>
        <dbReference type="ARBA" id="ARBA00023014"/>
    </source>
</evidence>
<evidence type="ECO:0000256" key="6">
    <source>
        <dbReference type="ARBA" id="ARBA00023004"/>
    </source>
</evidence>
<evidence type="ECO:0000256" key="5">
    <source>
        <dbReference type="ARBA" id="ARBA00022840"/>
    </source>
</evidence>